<keyword evidence="1" id="KW-0812">Transmembrane</keyword>
<proteinExistence type="predicted"/>
<dbReference type="InterPro" id="IPR036226">
    <property type="entry name" value="LipOase_C_sf"/>
</dbReference>
<dbReference type="Proteomes" id="UP001642483">
    <property type="component" value="Unassembled WGS sequence"/>
</dbReference>
<organism evidence="2 3">
    <name type="scientific">Clavelina lepadiformis</name>
    <name type="common">Light-bulb sea squirt</name>
    <name type="synonym">Ascidia lepadiformis</name>
    <dbReference type="NCBI Taxonomy" id="159417"/>
    <lineage>
        <taxon>Eukaryota</taxon>
        <taxon>Metazoa</taxon>
        <taxon>Chordata</taxon>
        <taxon>Tunicata</taxon>
        <taxon>Ascidiacea</taxon>
        <taxon>Aplousobranchia</taxon>
        <taxon>Clavelinidae</taxon>
        <taxon>Clavelina</taxon>
    </lineage>
</organism>
<keyword evidence="1" id="KW-0472">Membrane</keyword>
<protein>
    <submittedName>
        <fullName evidence="2">Uncharacterized protein</fullName>
    </submittedName>
</protein>
<sequence>MKRILPEWVFDVIGWMIYGGLMTIYLPMYALGYLTIRKNIAKLKLLKFLGFKSNKAKLGLVSRRSRVTDISEVSAEEEIDFQSHRSLGYVHRMTLWTPKEIVKAILGRQKLNLISDEQLAYVILATTFSHAVKWDEKRKMFCLSMLELQNYFLFQGFYWDARQIFVDADGSRIIIQMDDGSEFSSDCEPAQRSDYKLAKLHAQVCLSYFAPGLSHNYVHFVFPSAVCVLAKNKLNHQSTLYKLLSPHFRFTERINYQALKVGKATSNRQTLIDRFFFFWQPFPITREQFVENVAVKCKNYYHECGSPDYRTELRTRSATRLPSVVEEDNTERNHFLFPPAYVTKKDMQKLPYMAFLAEYYFVVRRFVKAMEPFIDKSEWKMLAEEISVHVPRFNQVNMVDAIATFIHQVGVVHFCDHDSYVRYFAYKYGCMTIRAPFESFESEDHWKNVCHQMGLELNAVKKDPLLLLSQTDIMRARCFINLFVDYIPNPNLDLRLTSTEYNFDQVGPQEAAMDFLAQLEALDSKLKKEKCPINIPVNRGEPRSVGTQITRLNDMIRSVCF</sequence>
<accession>A0ABP0F4F4</accession>
<dbReference type="EMBL" id="CAWYQH010000002">
    <property type="protein sequence ID" value="CAK8673294.1"/>
    <property type="molecule type" value="Genomic_DNA"/>
</dbReference>
<reference evidence="2 3" key="1">
    <citation type="submission" date="2024-02" db="EMBL/GenBank/DDBJ databases">
        <authorList>
            <person name="Daric V."/>
            <person name="Darras S."/>
        </authorList>
    </citation>
    <scope>NUCLEOTIDE SEQUENCE [LARGE SCALE GENOMIC DNA]</scope>
</reference>
<feature type="transmembrane region" description="Helical" evidence="1">
    <location>
        <begin position="12"/>
        <end position="36"/>
    </location>
</feature>
<evidence type="ECO:0000313" key="2">
    <source>
        <dbReference type="EMBL" id="CAK8673294.1"/>
    </source>
</evidence>
<evidence type="ECO:0000313" key="3">
    <source>
        <dbReference type="Proteomes" id="UP001642483"/>
    </source>
</evidence>
<evidence type="ECO:0000256" key="1">
    <source>
        <dbReference type="SAM" id="Phobius"/>
    </source>
</evidence>
<comment type="caution">
    <text evidence="2">The sequence shown here is derived from an EMBL/GenBank/DDBJ whole genome shotgun (WGS) entry which is preliminary data.</text>
</comment>
<dbReference type="SUPFAM" id="SSF48484">
    <property type="entry name" value="Lipoxigenase"/>
    <property type="match status" value="1"/>
</dbReference>
<keyword evidence="3" id="KW-1185">Reference proteome</keyword>
<name>A0ABP0F4F4_CLALP</name>
<gene>
    <name evidence="2" type="ORF">CVLEPA_LOCUS3100</name>
</gene>
<dbReference type="Gene3D" id="1.20.245.10">
    <property type="entry name" value="Lipoxygenase-1, Domain 5"/>
    <property type="match status" value="1"/>
</dbReference>
<keyword evidence="1" id="KW-1133">Transmembrane helix</keyword>